<dbReference type="Pfam" id="PF13977">
    <property type="entry name" value="TetR_C_6"/>
    <property type="match status" value="1"/>
</dbReference>
<evidence type="ECO:0000256" key="2">
    <source>
        <dbReference type="ARBA" id="ARBA00023015"/>
    </source>
</evidence>
<dbReference type="Gene3D" id="1.10.357.10">
    <property type="entry name" value="Tetracycline Repressor, domain 2"/>
    <property type="match status" value="1"/>
</dbReference>
<dbReference type="GO" id="GO:0003700">
    <property type="term" value="F:DNA-binding transcription factor activity"/>
    <property type="evidence" value="ECO:0007669"/>
    <property type="project" value="TreeGrafter"/>
</dbReference>
<dbReference type="SUPFAM" id="SSF48498">
    <property type="entry name" value="Tetracyclin repressor-like, C-terminal domain"/>
    <property type="match status" value="1"/>
</dbReference>
<keyword evidence="1" id="KW-0678">Repressor</keyword>
<keyword evidence="3 5" id="KW-0238">DNA-binding</keyword>
<evidence type="ECO:0000313" key="9">
    <source>
        <dbReference type="EMBL" id="SNV71064.1"/>
    </source>
</evidence>
<dbReference type="PROSITE" id="PS50977">
    <property type="entry name" value="HTH_TETR_2"/>
    <property type="match status" value="1"/>
</dbReference>
<dbReference type="PANTHER" id="PTHR30055:SF234">
    <property type="entry name" value="HTH-TYPE TRANSCRIPTIONAL REGULATOR BETI"/>
    <property type="match status" value="1"/>
</dbReference>
<name>A0A239ZK03_9CORY</name>
<dbReference type="SUPFAM" id="SSF46689">
    <property type="entry name" value="Homeodomain-like"/>
    <property type="match status" value="1"/>
</dbReference>
<dbReference type="InterPro" id="IPR001387">
    <property type="entry name" value="Cro/C1-type_HTH"/>
</dbReference>
<dbReference type="Gene3D" id="1.10.260.40">
    <property type="entry name" value="lambda repressor-like DNA-binding domains"/>
    <property type="match status" value="1"/>
</dbReference>
<evidence type="ECO:0000256" key="3">
    <source>
        <dbReference type="ARBA" id="ARBA00023125"/>
    </source>
</evidence>
<evidence type="ECO:0000259" key="8">
    <source>
        <dbReference type="PROSITE" id="PS50977"/>
    </source>
</evidence>
<feature type="domain" description="HTH cro/C1-type" evidence="7">
    <location>
        <begin position="22"/>
        <end position="64"/>
    </location>
</feature>
<dbReference type="GO" id="GO:0000976">
    <property type="term" value="F:transcription cis-regulatory region binding"/>
    <property type="evidence" value="ECO:0007669"/>
    <property type="project" value="TreeGrafter"/>
</dbReference>
<proteinExistence type="predicted"/>
<dbReference type="InterPro" id="IPR009057">
    <property type="entry name" value="Homeodomain-like_sf"/>
</dbReference>
<sequence length="283" mass="29968">MTSAQPRNAARAAIAAAGLRHRDVAAHLGIDASKLSKSLSGVRRFSATELARLAALTGVDAQSLATVSEPGTSTRDRARQTRKRAIVAAAWPLFTQRGYQAVTVADIATAAGLSPSAVHYYFPSKNEIFLATLDECSRQGAQRRARAHTLATPTERLSALFAIQLDGSPESRQEWATWAQFWSSSAAFADAQQATEIAYARWQQELLPIVEEGMASGEFVSGDPQVMIASLTALIDGLGVRLLAGALDPLSIREIFSASVRGWMASSDSGGPPIASTPSAGND</sequence>
<gene>
    <name evidence="9" type="primary">rutR_1</name>
    <name evidence="9" type="ORF">SAMEA4535761_01235</name>
</gene>
<dbReference type="Proteomes" id="UP000215374">
    <property type="component" value="Chromosome 1"/>
</dbReference>
<dbReference type="RefSeq" id="WP_051904832.1">
    <property type="nucleotide sequence ID" value="NZ_CP009211.1"/>
</dbReference>
<evidence type="ECO:0000256" key="1">
    <source>
        <dbReference type="ARBA" id="ARBA00022491"/>
    </source>
</evidence>
<keyword evidence="2" id="KW-0805">Transcription regulation</keyword>
<dbReference type="OrthoDB" id="5242390at2"/>
<evidence type="ECO:0000256" key="4">
    <source>
        <dbReference type="ARBA" id="ARBA00023163"/>
    </source>
</evidence>
<organism evidence="9 10">
    <name type="scientific">Corynebacterium imitans</name>
    <dbReference type="NCBI Taxonomy" id="156978"/>
    <lineage>
        <taxon>Bacteria</taxon>
        <taxon>Bacillati</taxon>
        <taxon>Actinomycetota</taxon>
        <taxon>Actinomycetes</taxon>
        <taxon>Mycobacteriales</taxon>
        <taxon>Corynebacteriaceae</taxon>
        <taxon>Corynebacterium</taxon>
    </lineage>
</organism>
<evidence type="ECO:0000313" key="10">
    <source>
        <dbReference type="Proteomes" id="UP000215374"/>
    </source>
</evidence>
<dbReference type="CDD" id="cd00093">
    <property type="entry name" value="HTH_XRE"/>
    <property type="match status" value="1"/>
</dbReference>
<dbReference type="Pfam" id="PF13560">
    <property type="entry name" value="HTH_31"/>
    <property type="match status" value="1"/>
</dbReference>
<evidence type="ECO:0000259" key="7">
    <source>
        <dbReference type="PROSITE" id="PS50943"/>
    </source>
</evidence>
<feature type="domain" description="HTH tetR-type" evidence="8">
    <location>
        <begin position="80"/>
        <end position="140"/>
    </location>
</feature>
<dbReference type="PROSITE" id="PS50943">
    <property type="entry name" value="HTH_CROC1"/>
    <property type="match status" value="1"/>
</dbReference>
<feature type="DNA-binding region" description="H-T-H motif" evidence="5">
    <location>
        <begin position="103"/>
        <end position="122"/>
    </location>
</feature>
<reference evidence="9 10" key="1">
    <citation type="submission" date="2017-06" db="EMBL/GenBank/DDBJ databases">
        <authorList>
            <consortium name="Pathogen Informatics"/>
        </authorList>
    </citation>
    <scope>NUCLEOTIDE SEQUENCE [LARGE SCALE GENOMIC DNA]</scope>
    <source>
        <strain evidence="9 10">NCTC13015</strain>
    </source>
</reference>
<dbReference type="InterPro" id="IPR036271">
    <property type="entry name" value="Tet_transcr_reg_TetR-rel_C_sf"/>
</dbReference>
<dbReference type="InterPro" id="IPR039538">
    <property type="entry name" value="BetI_C"/>
</dbReference>
<dbReference type="InterPro" id="IPR050109">
    <property type="entry name" value="HTH-type_TetR-like_transc_reg"/>
</dbReference>
<dbReference type="PRINTS" id="PR00455">
    <property type="entry name" value="HTHTETR"/>
</dbReference>
<protein>
    <submittedName>
        <fullName evidence="9">TetR family transcriptional regulator</fullName>
    </submittedName>
</protein>
<dbReference type="Pfam" id="PF00440">
    <property type="entry name" value="TetR_N"/>
    <property type="match status" value="1"/>
</dbReference>
<evidence type="ECO:0000256" key="6">
    <source>
        <dbReference type="SAM" id="MobiDB-lite"/>
    </source>
</evidence>
<dbReference type="InterPro" id="IPR001647">
    <property type="entry name" value="HTH_TetR"/>
</dbReference>
<dbReference type="PANTHER" id="PTHR30055">
    <property type="entry name" value="HTH-TYPE TRANSCRIPTIONAL REGULATOR RUTR"/>
    <property type="match status" value="1"/>
</dbReference>
<accession>A0A239ZK03</accession>
<dbReference type="EMBL" id="LT906467">
    <property type="protein sequence ID" value="SNV71064.1"/>
    <property type="molecule type" value="Genomic_DNA"/>
</dbReference>
<dbReference type="InterPro" id="IPR010982">
    <property type="entry name" value="Lambda_DNA-bd_dom_sf"/>
</dbReference>
<dbReference type="SUPFAM" id="SSF47413">
    <property type="entry name" value="lambda repressor-like DNA-binding domains"/>
    <property type="match status" value="1"/>
</dbReference>
<feature type="region of interest" description="Disordered" evidence="6">
    <location>
        <begin position="264"/>
        <end position="283"/>
    </location>
</feature>
<keyword evidence="4" id="KW-0804">Transcription</keyword>
<dbReference type="AlphaFoldDB" id="A0A239ZK03"/>
<evidence type="ECO:0000256" key="5">
    <source>
        <dbReference type="PROSITE-ProRule" id="PRU00335"/>
    </source>
</evidence>